<dbReference type="NCBIfam" id="TIGR00377">
    <property type="entry name" value="ant_ant_sig"/>
    <property type="match status" value="1"/>
</dbReference>
<comment type="caution">
    <text evidence="5">The sequence shown here is derived from an EMBL/GenBank/DDBJ whole genome shotgun (WGS) entry which is preliminary data.</text>
</comment>
<organism evidence="5 6">
    <name type="scientific">Yinghuangia aomiensis</name>
    <dbReference type="NCBI Taxonomy" id="676205"/>
    <lineage>
        <taxon>Bacteria</taxon>
        <taxon>Bacillati</taxon>
        <taxon>Actinomycetota</taxon>
        <taxon>Actinomycetes</taxon>
        <taxon>Kitasatosporales</taxon>
        <taxon>Streptomycetaceae</taxon>
        <taxon>Yinghuangia</taxon>
    </lineage>
</organism>
<comment type="similarity">
    <text evidence="1 2">Belongs to the anti-sigma-factor antagonist family.</text>
</comment>
<dbReference type="SUPFAM" id="SSF52091">
    <property type="entry name" value="SpoIIaa-like"/>
    <property type="match status" value="1"/>
</dbReference>
<dbReference type="InterPro" id="IPR036513">
    <property type="entry name" value="STAS_dom_sf"/>
</dbReference>
<gene>
    <name evidence="5" type="ORF">GCM10023205_64650</name>
</gene>
<evidence type="ECO:0000256" key="2">
    <source>
        <dbReference type="RuleBase" id="RU003749"/>
    </source>
</evidence>
<dbReference type="RefSeq" id="WP_345679310.1">
    <property type="nucleotide sequence ID" value="NZ_BAABHS010000029.1"/>
</dbReference>
<evidence type="ECO:0000256" key="1">
    <source>
        <dbReference type="ARBA" id="ARBA00009013"/>
    </source>
</evidence>
<dbReference type="InterPro" id="IPR058548">
    <property type="entry name" value="MlaB-like_STAS"/>
</dbReference>
<dbReference type="InterPro" id="IPR002645">
    <property type="entry name" value="STAS_dom"/>
</dbReference>
<evidence type="ECO:0000313" key="6">
    <source>
        <dbReference type="Proteomes" id="UP001500466"/>
    </source>
</evidence>
<keyword evidence="6" id="KW-1185">Reference proteome</keyword>
<dbReference type="Proteomes" id="UP001500466">
    <property type="component" value="Unassembled WGS sequence"/>
</dbReference>
<dbReference type="Gene3D" id="3.30.750.24">
    <property type="entry name" value="STAS domain"/>
    <property type="match status" value="1"/>
</dbReference>
<protein>
    <recommendedName>
        <fullName evidence="2">Anti-sigma factor antagonist</fullName>
    </recommendedName>
</protein>
<dbReference type="PROSITE" id="PS50801">
    <property type="entry name" value="STAS"/>
    <property type="match status" value="1"/>
</dbReference>
<name>A0ABP9I256_9ACTN</name>
<dbReference type="Pfam" id="PF13466">
    <property type="entry name" value="STAS_2"/>
    <property type="match status" value="1"/>
</dbReference>
<accession>A0ABP9I256</accession>
<sequence length="133" mass="13487">MTMPANESEGTPDTAVPPPTGLAVSVRNTDGSTAICTLAGDLDMETLAPAKQALDELVAAGVRTIVVDLGQVAFCDSSGLNLLLQARMSAEARGTRLLLAACAPSVQRVLELTGADAVFSLHPDAATALAAGR</sequence>
<reference evidence="6" key="1">
    <citation type="journal article" date="2019" name="Int. J. Syst. Evol. Microbiol.">
        <title>The Global Catalogue of Microorganisms (GCM) 10K type strain sequencing project: providing services to taxonomists for standard genome sequencing and annotation.</title>
        <authorList>
            <consortium name="The Broad Institute Genomics Platform"/>
            <consortium name="The Broad Institute Genome Sequencing Center for Infectious Disease"/>
            <person name="Wu L."/>
            <person name="Ma J."/>
        </authorList>
    </citation>
    <scope>NUCLEOTIDE SEQUENCE [LARGE SCALE GENOMIC DNA]</scope>
    <source>
        <strain evidence="6">JCM 17986</strain>
    </source>
</reference>
<proteinExistence type="inferred from homology"/>
<evidence type="ECO:0000313" key="5">
    <source>
        <dbReference type="EMBL" id="GAA4985381.1"/>
    </source>
</evidence>
<dbReference type="PANTHER" id="PTHR33495:SF2">
    <property type="entry name" value="ANTI-SIGMA FACTOR ANTAGONIST TM_1081-RELATED"/>
    <property type="match status" value="1"/>
</dbReference>
<feature type="region of interest" description="Disordered" evidence="3">
    <location>
        <begin position="1"/>
        <end position="20"/>
    </location>
</feature>
<evidence type="ECO:0000256" key="3">
    <source>
        <dbReference type="SAM" id="MobiDB-lite"/>
    </source>
</evidence>
<feature type="domain" description="STAS" evidence="4">
    <location>
        <begin position="35"/>
        <end position="132"/>
    </location>
</feature>
<dbReference type="InterPro" id="IPR003658">
    <property type="entry name" value="Anti-sigma_ant"/>
</dbReference>
<dbReference type="EMBL" id="BAABHS010000029">
    <property type="protein sequence ID" value="GAA4985381.1"/>
    <property type="molecule type" value="Genomic_DNA"/>
</dbReference>
<dbReference type="PANTHER" id="PTHR33495">
    <property type="entry name" value="ANTI-SIGMA FACTOR ANTAGONIST TM_1081-RELATED-RELATED"/>
    <property type="match status" value="1"/>
</dbReference>
<evidence type="ECO:0000259" key="4">
    <source>
        <dbReference type="PROSITE" id="PS50801"/>
    </source>
</evidence>
<dbReference type="CDD" id="cd07043">
    <property type="entry name" value="STAS_anti-anti-sigma_factors"/>
    <property type="match status" value="1"/>
</dbReference>